<evidence type="ECO:0000256" key="6">
    <source>
        <dbReference type="RuleBase" id="RU364082"/>
    </source>
</evidence>
<comment type="pathway">
    <text evidence="1 6">Carbohydrate biosynthesis; dTDP-L-rhamnose biosynthesis.</text>
</comment>
<dbReference type="SUPFAM" id="SSF51735">
    <property type="entry name" value="NAD(P)-binding Rossmann-fold domains"/>
    <property type="match status" value="1"/>
</dbReference>
<dbReference type="Gene3D" id="3.40.50.720">
    <property type="entry name" value="NAD(P)-binding Rossmann-like Domain"/>
    <property type="match status" value="1"/>
</dbReference>
<dbReference type="RefSeq" id="WP_370396735.1">
    <property type="nucleotide sequence ID" value="NZ_JALBUT010000003.1"/>
</dbReference>
<sequence length="310" mass="34800">MQIICTGATGLVGFNFIKEAVSRGHKVTAISNSADFPKIGGVETVKLDLTDFSTVERFFLDKFPEAILNCAAISSPAVVDKNPELAHMLNARLPEKLAMLANHMNSRFIHISTDMVFDGTCAPYKNTDVPCPFNLYGQTKLMAENSVLKYAAPLSVVLRISHVCGRSLKQNRSFDEKLFLAFARGEKVELPDNEIKRFEPASRVGELITELFERPNISGIYHYCGLDSLSRYQAAKLICEKFSLDCEKFIVKKNLPRDIDLSLDMSCISSRVKTPAVNFSEILEEIKIPDSCLKWYENLTGKTQIKRFKI</sequence>
<comment type="function">
    <text evidence="6">Catalyzes the reduction of dTDP-6-deoxy-L-lyxo-4-hexulose to yield dTDP-L-rhamnose.</text>
</comment>
<dbReference type="Pfam" id="PF04321">
    <property type="entry name" value="RmlD_sub_bind"/>
    <property type="match status" value="1"/>
</dbReference>
<evidence type="ECO:0000313" key="9">
    <source>
        <dbReference type="Proteomes" id="UP001275932"/>
    </source>
</evidence>
<keyword evidence="6" id="KW-0560">Oxidoreductase</keyword>
<dbReference type="InterPro" id="IPR036291">
    <property type="entry name" value="NAD(P)-bd_dom_sf"/>
</dbReference>
<feature type="domain" description="RmlD-like substrate binding" evidence="7">
    <location>
        <begin position="1"/>
        <end position="245"/>
    </location>
</feature>
<proteinExistence type="inferred from homology"/>
<evidence type="ECO:0000313" key="8">
    <source>
        <dbReference type="EMBL" id="MDX8415287.1"/>
    </source>
</evidence>
<protein>
    <recommendedName>
        <fullName evidence="4 6">dTDP-4-dehydrorhamnose reductase</fullName>
        <ecNumber evidence="3 6">1.1.1.133</ecNumber>
    </recommendedName>
</protein>
<dbReference type="CDD" id="cd05254">
    <property type="entry name" value="dTDP_HR_like_SDR_e"/>
    <property type="match status" value="1"/>
</dbReference>
<name>A0ABU4WIG7_9BACT</name>
<accession>A0ABU4WIG7</accession>
<evidence type="ECO:0000256" key="1">
    <source>
        <dbReference type="ARBA" id="ARBA00004781"/>
    </source>
</evidence>
<gene>
    <name evidence="8" type="ORF">MOX91_03720</name>
</gene>
<comment type="caution">
    <text evidence="8">The sequence shown here is derived from an EMBL/GenBank/DDBJ whole genome shotgun (WGS) entry which is preliminary data.</text>
</comment>
<comment type="catalytic activity">
    <reaction evidence="5">
        <text>dTDP-beta-L-rhamnose + NADP(+) = dTDP-4-dehydro-beta-L-rhamnose + NADPH + H(+)</text>
        <dbReference type="Rhea" id="RHEA:21796"/>
        <dbReference type="ChEBI" id="CHEBI:15378"/>
        <dbReference type="ChEBI" id="CHEBI:57510"/>
        <dbReference type="ChEBI" id="CHEBI:57783"/>
        <dbReference type="ChEBI" id="CHEBI:58349"/>
        <dbReference type="ChEBI" id="CHEBI:62830"/>
        <dbReference type="EC" id="1.1.1.133"/>
    </reaction>
</comment>
<organism evidence="8 9">
    <name type="scientific">Intestinicryptomonas porci</name>
    <dbReference type="NCBI Taxonomy" id="2926320"/>
    <lineage>
        <taxon>Bacteria</taxon>
        <taxon>Pseudomonadati</taxon>
        <taxon>Verrucomicrobiota</taxon>
        <taxon>Opitutia</taxon>
        <taxon>Opitutales</taxon>
        <taxon>Intestinicryptomonaceae</taxon>
        <taxon>Intestinicryptomonas</taxon>
    </lineage>
</organism>
<reference evidence="8 9" key="1">
    <citation type="submission" date="2022-03" db="EMBL/GenBank/DDBJ databases">
        <title>Novel taxa within the pig intestine.</title>
        <authorList>
            <person name="Wylensek D."/>
            <person name="Bishof K."/>
            <person name="Afrizal A."/>
            <person name="Clavel T."/>
        </authorList>
    </citation>
    <scope>NUCLEOTIDE SEQUENCE [LARGE SCALE GENOMIC DNA]</scope>
    <source>
        <strain evidence="8 9">CLA-KB-P66</strain>
    </source>
</reference>
<evidence type="ECO:0000259" key="7">
    <source>
        <dbReference type="Pfam" id="PF04321"/>
    </source>
</evidence>
<evidence type="ECO:0000256" key="2">
    <source>
        <dbReference type="ARBA" id="ARBA00010944"/>
    </source>
</evidence>
<dbReference type="PANTHER" id="PTHR10491">
    <property type="entry name" value="DTDP-4-DEHYDRORHAMNOSE REDUCTASE"/>
    <property type="match status" value="1"/>
</dbReference>
<dbReference type="EC" id="1.1.1.133" evidence="3 6"/>
<evidence type="ECO:0000256" key="3">
    <source>
        <dbReference type="ARBA" id="ARBA00012929"/>
    </source>
</evidence>
<comment type="similarity">
    <text evidence="2 6">Belongs to the dTDP-4-dehydrorhamnose reductase family.</text>
</comment>
<dbReference type="InterPro" id="IPR029903">
    <property type="entry name" value="RmlD-like-bd"/>
</dbReference>
<dbReference type="InterPro" id="IPR005913">
    <property type="entry name" value="dTDP_dehydrorham_reduct"/>
</dbReference>
<dbReference type="EMBL" id="JALBUT010000003">
    <property type="protein sequence ID" value="MDX8415287.1"/>
    <property type="molecule type" value="Genomic_DNA"/>
</dbReference>
<evidence type="ECO:0000256" key="5">
    <source>
        <dbReference type="ARBA" id="ARBA00048200"/>
    </source>
</evidence>
<keyword evidence="6" id="KW-0521">NADP</keyword>
<keyword evidence="9" id="KW-1185">Reference proteome</keyword>
<dbReference type="Proteomes" id="UP001275932">
    <property type="component" value="Unassembled WGS sequence"/>
</dbReference>
<evidence type="ECO:0000256" key="4">
    <source>
        <dbReference type="ARBA" id="ARBA00017099"/>
    </source>
</evidence>
<dbReference type="PANTHER" id="PTHR10491:SF4">
    <property type="entry name" value="METHIONINE ADENOSYLTRANSFERASE 2 SUBUNIT BETA"/>
    <property type="match status" value="1"/>
</dbReference>